<protein>
    <submittedName>
        <fullName evidence="3">Helix-turn-helix transcriptional regulator</fullName>
    </submittedName>
</protein>
<dbReference type="Gene3D" id="1.10.260.40">
    <property type="entry name" value="lambda repressor-like DNA-binding domains"/>
    <property type="match status" value="1"/>
</dbReference>
<evidence type="ECO:0000256" key="1">
    <source>
        <dbReference type="ARBA" id="ARBA00023125"/>
    </source>
</evidence>
<keyword evidence="4" id="KW-1185">Reference proteome</keyword>
<dbReference type="GO" id="GO:0005829">
    <property type="term" value="C:cytosol"/>
    <property type="evidence" value="ECO:0007669"/>
    <property type="project" value="TreeGrafter"/>
</dbReference>
<reference evidence="3 4" key="1">
    <citation type="submission" date="2019-09" db="EMBL/GenBank/DDBJ databases">
        <authorList>
            <person name="Valk L.C."/>
        </authorList>
    </citation>
    <scope>NUCLEOTIDE SEQUENCE [LARGE SCALE GENOMIC DNA]</scope>
    <source>
        <strain evidence="3">GalUA</strain>
    </source>
</reference>
<dbReference type="RefSeq" id="WP_151144453.1">
    <property type="nucleotide sequence ID" value="NZ_WAGX01000005.1"/>
</dbReference>
<evidence type="ECO:0000259" key="2">
    <source>
        <dbReference type="PROSITE" id="PS50943"/>
    </source>
</evidence>
<reference evidence="3 4" key="2">
    <citation type="submission" date="2020-02" db="EMBL/GenBank/DDBJ databases">
        <title>Candidatus Galacturonibacter soehngenii shows hetero-acetogenic catabolism of galacturonic acid but lacks a canonical carbon monoxide dehydrogenase/acetyl-CoA synthase complex.</title>
        <authorList>
            <person name="Diender M."/>
            <person name="Stouten G.R."/>
            <person name="Petersen J.F."/>
            <person name="Nielsen P.H."/>
            <person name="Dueholm M.S."/>
            <person name="Pronk J.T."/>
            <person name="Van Loosdrecht M.C.M."/>
        </authorList>
    </citation>
    <scope>NUCLEOTIDE SEQUENCE [LARGE SCALE GENOMIC DNA]</scope>
    <source>
        <strain evidence="3">GalUA</strain>
    </source>
</reference>
<dbReference type="SMART" id="SM00530">
    <property type="entry name" value="HTH_XRE"/>
    <property type="match status" value="1"/>
</dbReference>
<dbReference type="AlphaFoldDB" id="A0A7V7QJR6"/>
<dbReference type="SUPFAM" id="SSF47413">
    <property type="entry name" value="lambda repressor-like DNA-binding domains"/>
    <property type="match status" value="1"/>
</dbReference>
<keyword evidence="1" id="KW-0238">DNA-binding</keyword>
<dbReference type="GO" id="GO:0003677">
    <property type="term" value="F:DNA binding"/>
    <property type="evidence" value="ECO:0007669"/>
    <property type="project" value="UniProtKB-KW"/>
</dbReference>
<dbReference type="InterPro" id="IPR050807">
    <property type="entry name" value="TransReg_Diox_bact_type"/>
</dbReference>
<name>A0A7V7QJR6_9FIRM</name>
<gene>
    <name evidence="3" type="ORF">F7O84_09900</name>
</gene>
<dbReference type="Pfam" id="PF01381">
    <property type="entry name" value="HTH_3"/>
    <property type="match status" value="1"/>
</dbReference>
<evidence type="ECO:0000313" key="4">
    <source>
        <dbReference type="Proteomes" id="UP000461768"/>
    </source>
</evidence>
<dbReference type="Proteomes" id="UP000461768">
    <property type="component" value="Unassembled WGS sequence"/>
</dbReference>
<dbReference type="GO" id="GO:0003700">
    <property type="term" value="F:DNA-binding transcription factor activity"/>
    <property type="evidence" value="ECO:0007669"/>
    <property type="project" value="TreeGrafter"/>
</dbReference>
<comment type="caution">
    <text evidence="3">The sequence shown here is derived from an EMBL/GenBank/DDBJ whole genome shotgun (WGS) entry which is preliminary data.</text>
</comment>
<dbReference type="EMBL" id="WAGX01000005">
    <property type="protein sequence ID" value="KAB1437890.1"/>
    <property type="molecule type" value="Genomic_DNA"/>
</dbReference>
<feature type="domain" description="HTH cro/C1-type" evidence="2">
    <location>
        <begin position="19"/>
        <end position="73"/>
    </location>
</feature>
<sequence>MTDNITKRNIDYKKLGLRIKEVRTAQNLTQENLAERVGCFVSHISNIENSHTKASLNILLGIANALNTSIDYLLADQYRNSSLALDNEILRAVKDLDDEKKQKILKMIAII</sequence>
<dbReference type="CDD" id="cd00093">
    <property type="entry name" value="HTH_XRE"/>
    <property type="match status" value="1"/>
</dbReference>
<dbReference type="PROSITE" id="PS50943">
    <property type="entry name" value="HTH_CROC1"/>
    <property type="match status" value="1"/>
</dbReference>
<dbReference type="PANTHER" id="PTHR46797">
    <property type="entry name" value="HTH-TYPE TRANSCRIPTIONAL REGULATOR"/>
    <property type="match status" value="1"/>
</dbReference>
<dbReference type="OrthoDB" id="371153at2"/>
<organism evidence="3 4">
    <name type="scientific">Candidatus Galacturonatibacter soehngenii</name>
    <dbReference type="NCBI Taxonomy" id="2307010"/>
    <lineage>
        <taxon>Bacteria</taxon>
        <taxon>Bacillati</taxon>
        <taxon>Bacillota</taxon>
        <taxon>Clostridia</taxon>
        <taxon>Lachnospirales</taxon>
        <taxon>Lachnospiraceae</taxon>
        <taxon>Candidatus Galacturonatibacter</taxon>
    </lineage>
</organism>
<dbReference type="PANTHER" id="PTHR46797:SF1">
    <property type="entry name" value="METHYLPHOSPHONATE SYNTHASE"/>
    <property type="match status" value="1"/>
</dbReference>
<evidence type="ECO:0000313" key="3">
    <source>
        <dbReference type="EMBL" id="KAB1437890.1"/>
    </source>
</evidence>
<proteinExistence type="predicted"/>
<dbReference type="InterPro" id="IPR001387">
    <property type="entry name" value="Cro/C1-type_HTH"/>
</dbReference>
<dbReference type="InterPro" id="IPR010982">
    <property type="entry name" value="Lambda_DNA-bd_dom_sf"/>
</dbReference>
<accession>A0A7V7QJR6</accession>